<dbReference type="InterPro" id="IPR045005">
    <property type="entry name" value="BPM1-6"/>
</dbReference>
<dbReference type="SMART" id="SM00225">
    <property type="entry name" value="BTB"/>
    <property type="match status" value="1"/>
</dbReference>
<gene>
    <name evidence="5" type="ORF">EJB05_04873</name>
</gene>
<dbReference type="OrthoDB" id="6359816at2759"/>
<name>A0A5J9WBM9_9POAL</name>
<reference evidence="5 6" key="1">
    <citation type="journal article" date="2019" name="Sci. Rep.">
        <title>A high-quality genome of Eragrostis curvula grass provides insights into Poaceae evolution and supports new strategies to enhance forage quality.</title>
        <authorList>
            <person name="Carballo J."/>
            <person name="Santos B.A.C.M."/>
            <person name="Zappacosta D."/>
            <person name="Garbus I."/>
            <person name="Selva J.P."/>
            <person name="Gallo C.A."/>
            <person name="Diaz A."/>
            <person name="Albertini E."/>
            <person name="Caccamo M."/>
            <person name="Echenique V."/>
        </authorList>
    </citation>
    <scope>NUCLEOTIDE SEQUENCE [LARGE SCALE GENOMIC DNA]</scope>
    <source>
        <strain evidence="6">cv. Victoria</strain>
        <tissue evidence="5">Leaf</tissue>
    </source>
</reference>
<protein>
    <recommendedName>
        <fullName evidence="7">BTB domain-containing protein</fullName>
    </recommendedName>
</protein>
<feature type="domain" description="BTB" evidence="3">
    <location>
        <begin position="291"/>
        <end position="357"/>
    </location>
</feature>
<dbReference type="InterPro" id="IPR056423">
    <property type="entry name" value="BACK_BPM_SPOP"/>
</dbReference>
<dbReference type="AlphaFoldDB" id="A0A5J9WBM9"/>
<dbReference type="Gene3D" id="3.30.710.10">
    <property type="entry name" value="Potassium Channel Kv1.1, Chain A"/>
    <property type="match status" value="2"/>
</dbReference>
<accession>A0A5J9WBM9</accession>
<comment type="caution">
    <text evidence="5">The sequence shown here is derived from an EMBL/GenBank/DDBJ whole genome shotgun (WGS) entry which is preliminary data.</text>
</comment>
<evidence type="ECO:0000259" key="3">
    <source>
        <dbReference type="PROSITE" id="PS50097"/>
    </source>
</evidence>
<dbReference type="Gene3D" id="1.25.40.420">
    <property type="match status" value="1"/>
</dbReference>
<keyword evidence="6" id="KW-1185">Reference proteome</keyword>
<evidence type="ECO:0000313" key="6">
    <source>
        <dbReference type="Proteomes" id="UP000324897"/>
    </source>
</evidence>
<dbReference type="PROSITE" id="PS50144">
    <property type="entry name" value="MATH"/>
    <property type="match status" value="1"/>
</dbReference>
<dbReference type="PANTHER" id="PTHR26379:SF504">
    <property type="entry name" value="OS08G0523800 PROTEIN"/>
    <property type="match status" value="1"/>
</dbReference>
<evidence type="ECO:0000313" key="5">
    <source>
        <dbReference type="EMBL" id="TVU45386.1"/>
    </source>
</evidence>
<dbReference type="Pfam" id="PF24570">
    <property type="entry name" value="BACK_BPM_SPOP"/>
    <property type="match status" value="2"/>
</dbReference>
<evidence type="ECO:0008006" key="7">
    <source>
        <dbReference type="Google" id="ProtNLM"/>
    </source>
</evidence>
<sequence length="455" mass="51167">MGRPSLFCGLVHNGVEDDEHCKFPATLFQNLLAAADRYALHRLKLLCARKLLDDVTLDTVATIFNAAEMYTCPELKNKCLDFIAAEANDEFFFSEGYVQLGLKFPRILPDLRQRRLNPGHYQQPHRLRPSDMALVGRTVDSAYYQFDVDYEKANKLAIGTSIDSVAFSAGGHLWKLMLYPRGRVVSDNGSYISIYVELLSKSSVTAFFEVALMDKDGQKFSGPKSGIVLSHKHECGFPRFITVTDLENNHLTQGRFRFMCAITIVSDNSIHVPPSDLGKQLGMLLESNTGTDVSFIVADATFHAHRAVLAARSPVFRAQLLGSMAEATMPSITIQIYPAIFKMMLKFIYTDAFPGDDEFGDSPIKTVSSLLVAADLYALDRLKLCCAKKLWDIATVNIVPSILVLSDRYSCLELKEKCLDFMARRDVPWSVIVTPDFTRFFQQYPHLIEELGRRR</sequence>
<evidence type="ECO:0000256" key="2">
    <source>
        <dbReference type="ARBA" id="ARBA00010846"/>
    </source>
</evidence>
<dbReference type="Gene3D" id="2.60.210.10">
    <property type="entry name" value="Apoptosis, Tumor Necrosis Factor Receptor Associated Protein 2, Chain A"/>
    <property type="match status" value="1"/>
</dbReference>
<dbReference type="GO" id="GO:0016567">
    <property type="term" value="P:protein ubiquitination"/>
    <property type="evidence" value="ECO:0007669"/>
    <property type="project" value="InterPro"/>
</dbReference>
<dbReference type="PROSITE" id="PS50097">
    <property type="entry name" value="BTB"/>
    <property type="match status" value="1"/>
</dbReference>
<dbReference type="PANTHER" id="PTHR26379">
    <property type="entry name" value="BTB/POZ AND MATH DOMAIN-CONTAINING PROTEIN 1"/>
    <property type="match status" value="1"/>
</dbReference>
<evidence type="ECO:0000256" key="1">
    <source>
        <dbReference type="ARBA" id="ARBA00004906"/>
    </source>
</evidence>
<dbReference type="InterPro" id="IPR011333">
    <property type="entry name" value="SKP1/BTB/POZ_sf"/>
</dbReference>
<dbReference type="Pfam" id="PF22486">
    <property type="entry name" value="MATH_2"/>
    <property type="match status" value="1"/>
</dbReference>
<dbReference type="Pfam" id="PF00651">
    <property type="entry name" value="BTB"/>
    <property type="match status" value="1"/>
</dbReference>
<feature type="domain" description="MATH" evidence="4">
    <location>
        <begin position="143"/>
        <end position="262"/>
    </location>
</feature>
<dbReference type="InterPro" id="IPR008974">
    <property type="entry name" value="TRAF-like"/>
</dbReference>
<organism evidence="5 6">
    <name type="scientific">Eragrostis curvula</name>
    <name type="common">weeping love grass</name>
    <dbReference type="NCBI Taxonomy" id="38414"/>
    <lineage>
        <taxon>Eukaryota</taxon>
        <taxon>Viridiplantae</taxon>
        <taxon>Streptophyta</taxon>
        <taxon>Embryophyta</taxon>
        <taxon>Tracheophyta</taxon>
        <taxon>Spermatophyta</taxon>
        <taxon>Magnoliopsida</taxon>
        <taxon>Liliopsida</taxon>
        <taxon>Poales</taxon>
        <taxon>Poaceae</taxon>
        <taxon>PACMAD clade</taxon>
        <taxon>Chloridoideae</taxon>
        <taxon>Eragrostideae</taxon>
        <taxon>Eragrostidinae</taxon>
        <taxon>Eragrostis</taxon>
    </lineage>
</organism>
<comment type="similarity">
    <text evidence="2">Belongs to the Tdpoz family.</text>
</comment>
<feature type="non-terminal residue" evidence="5">
    <location>
        <position position="1"/>
    </location>
</feature>
<dbReference type="CDD" id="cd00121">
    <property type="entry name" value="MATH"/>
    <property type="match status" value="1"/>
</dbReference>
<dbReference type="InterPro" id="IPR002083">
    <property type="entry name" value="MATH/TRAF_dom"/>
</dbReference>
<evidence type="ECO:0000259" key="4">
    <source>
        <dbReference type="PROSITE" id="PS50144"/>
    </source>
</evidence>
<dbReference type="InterPro" id="IPR000210">
    <property type="entry name" value="BTB/POZ_dom"/>
</dbReference>
<dbReference type="SUPFAM" id="SSF54695">
    <property type="entry name" value="POZ domain"/>
    <property type="match status" value="1"/>
</dbReference>
<dbReference type="Proteomes" id="UP000324897">
    <property type="component" value="Chromosome 5"/>
</dbReference>
<proteinExistence type="inferred from homology"/>
<dbReference type="SUPFAM" id="SSF49599">
    <property type="entry name" value="TRAF domain-like"/>
    <property type="match status" value="1"/>
</dbReference>
<comment type="pathway">
    <text evidence="1">Protein modification; protein ubiquitination.</text>
</comment>
<dbReference type="EMBL" id="RWGY01000004">
    <property type="protein sequence ID" value="TVU45386.1"/>
    <property type="molecule type" value="Genomic_DNA"/>
</dbReference>
<dbReference type="Gramene" id="TVU45386">
    <property type="protein sequence ID" value="TVU45386"/>
    <property type="gene ID" value="EJB05_04873"/>
</dbReference>